<feature type="region of interest" description="Disordered" evidence="2">
    <location>
        <begin position="71"/>
        <end position="94"/>
    </location>
</feature>
<dbReference type="PANTHER" id="PTHR32385:SF23">
    <property type="entry name" value="NUCLEOTIDE-DIPHOSPHO-SUGAR TRANSFERASE"/>
    <property type="match status" value="1"/>
</dbReference>
<dbReference type="InterPro" id="IPR007577">
    <property type="entry name" value="GlycoTrfase_DXD_sugar-bd_CS"/>
</dbReference>
<feature type="compositionally biased region" description="Low complexity" evidence="2">
    <location>
        <begin position="73"/>
        <end position="91"/>
    </location>
</feature>
<dbReference type="EMBL" id="JAGDFM010000197">
    <property type="protein sequence ID" value="KAG7382786.1"/>
    <property type="molecule type" value="Genomic_DNA"/>
</dbReference>
<evidence type="ECO:0000256" key="1">
    <source>
        <dbReference type="ARBA" id="ARBA00022679"/>
    </source>
</evidence>
<dbReference type="GO" id="GO:0051999">
    <property type="term" value="P:mannosyl-inositol phosphorylceramide biosynthetic process"/>
    <property type="evidence" value="ECO:0007669"/>
    <property type="project" value="TreeGrafter"/>
</dbReference>
<sequence>MVVHTPPPPEARGRQPHASAAAWTSAPRLSRVFLALISLSVVSVLAVSSRMGGAPRLQSPGTMKRASALDTNAAAAGTEAGTAETDFPTTDAPDDDDVAIPRIIHQSWKTIYRIPTRFHPWMKSWVAFHPTWTYVFWTDQDNLRLFEQLYPQYLHVAKAVKKVSLADMARYALLHRVGGLYADADFECLQPFDGLHRDNKLFLSSEPLVHTVLLEKATSAALCNALMASAPGHPFWLRILDNIKDKFDRERLKSDAVELTGPRMVKQTYLSPKSTFNAADSDVVVFPSEYFYPEVAYWNIAPMRTACRHRHDDAANEACEWLERFPKGEFTNKTHATHHWQCTWCRDAQLDEFGPLKDVFESAAMRPNITSTGIEFVALK</sequence>
<proteinExistence type="predicted"/>
<comment type="caution">
    <text evidence="3">The sequence shown here is derived from an EMBL/GenBank/DDBJ whole genome shotgun (WGS) entry which is preliminary data.</text>
</comment>
<dbReference type="GO" id="GO:0016020">
    <property type="term" value="C:membrane"/>
    <property type="evidence" value="ECO:0007669"/>
    <property type="project" value="GOC"/>
</dbReference>
<dbReference type="GO" id="GO:0000030">
    <property type="term" value="F:mannosyltransferase activity"/>
    <property type="evidence" value="ECO:0007669"/>
    <property type="project" value="TreeGrafter"/>
</dbReference>
<dbReference type="PANTHER" id="PTHR32385">
    <property type="entry name" value="MANNOSYL PHOSPHORYLINOSITOL CERAMIDE SYNTHASE"/>
    <property type="match status" value="1"/>
</dbReference>
<dbReference type="Proteomes" id="UP000694044">
    <property type="component" value="Unassembled WGS sequence"/>
</dbReference>
<gene>
    <name evidence="3" type="ORF">PHYPSEUDO_004360</name>
</gene>
<name>A0A8T1VPD3_9STRA</name>
<protein>
    <submittedName>
        <fullName evidence="3">Uncharacterized protein</fullName>
    </submittedName>
</protein>
<organism evidence="3 4">
    <name type="scientific">Phytophthora pseudosyringae</name>
    <dbReference type="NCBI Taxonomy" id="221518"/>
    <lineage>
        <taxon>Eukaryota</taxon>
        <taxon>Sar</taxon>
        <taxon>Stramenopiles</taxon>
        <taxon>Oomycota</taxon>
        <taxon>Peronosporomycetes</taxon>
        <taxon>Peronosporales</taxon>
        <taxon>Peronosporaceae</taxon>
        <taxon>Phytophthora</taxon>
    </lineage>
</organism>
<evidence type="ECO:0000313" key="4">
    <source>
        <dbReference type="Proteomes" id="UP000694044"/>
    </source>
</evidence>
<dbReference type="AlphaFoldDB" id="A0A8T1VPD3"/>
<dbReference type="Pfam" id="PF04488">
    <property type="entry name" value="Gly_transf_sug"/>
    <property type="match status" value="1"/>
</dbReference>
<accession>A0A8T1VPD3</accession>
<reference evidence="3" key="1">
    <citation type="submission" date="2021-02" db="EMBL/GenBank/DDBJ databases">
        <authorList>
            <person name="Palmer J.M."/>
        </authorList>
    </citation>
    <scope>NUCLEOTIDE SEQUENCE</scope>
    <source>
        <strain evidence="3">SCRP734</strain>
    </source>
</reference>
<evidence type="ECO:0000256" key="2">
    <source>
        <dbReference type="SAM" id="MobiDB-lite"/>
    </source>
</evidence>
<keyword evidence="1" id="KW-0808">Transferase</keyword>
<dbReference type="OrthoDB" id="3647at2759"/>
<evidence type="ECO:0000313" key="3">
    <source>
        <dbReference type="EMBL" id="KAG7382786.1"/>
    </source>
</evidence>
<dbReference type="InterPro" id="IPR051706">
    <property type="entry name" value="Glycosyltransferase_domain"/>
</dbReference>
<keyword evidence="4" id="KW-1185">Reference proteome</keyword>